<protein>
    <submittedName>
        <fullName evidence="2">Uncharacterized protein</fullName>
    </submittedName>
</protein>
<organism evidence="2 3">
    <name type="scientific">Geomonas anaerohicana</name>
    <dbReference type="NCBI Taxonomy" id="2798583"/>
    <lineage>
        <taxon>Bacteria</taxon>
        <taxon>Pseudomonadati</taxon>
        <taxon>Thermodesulfobacteriota</taxon>
        <taxon>Desulfuromonadia</taxon>
        <taxon>Geobacterales</taxon>
        <taxon>Geobacteraceae</taxon>
        <taxon>Geomonas</taxon>
    </lineage>
</organism>
<dbReference type="Proteomes" id="UP000614714">
    <property type="component" value="Unassembled WGS sequence"/>
</dbReference>
<feature type="region of interest" description="Disordered" evidence="1">
    <location>
        <begin position="1"/>
        <end position="36"/>
    </location>
</feature>
<accession>A0ABS0YJ67</accession>
<gene>
    <name evidence="2" type="ORF">JFN91_19445</name>
</gene>
<evidence type="ECO:0000256" key="1">
    <source>
        <dbReference type="SAM" id="MobiDB-lite"/>
    </source>
</evidence>
<proteinExistence type="predicted"/>
<name>A0ABS0YJ67_9BACT</name>
<feature type="compositionally biased region" description="Basic and acidic residues" evidence="1">
    <location>
        <begin position="17"/>
        <end position="33"/>
    </location>
</feature>
<evidence type="ECO:0000313" key="3">
    <source>
        <dbReference type="Proteomes" id="UP000614714"/>
    </source>
</evidence>
<keyword evidence="3" id="KW-1185">Reference proteome</keyword>
<evidence type="ECO:0000313" key="2">
    <source>
        <dbReference type="EMBL" id="MBJ6752396.1"/>
    </source>
</evidence>
<sequence>MHSFGGNRTDAGSPVRDNNDRKPEKDKEMKMDPFDDTSNQQAAMVRAPLPGICMVAVWCLFSLALPAPVCADWQNPSGKSICAMPEYVGTEVYNKYCGGGYQYTPPDPYGSVRGSLGPFISGVSDLIDARELRDRYFGDNQAVDAVLTELRHRLWLAKARAEAVESIRGQELAWLKAKVAKLRDMSDGMVATDQGRTYAETVDELESVRSQVAAAGKRIEDLRQKAINESLRTIFAQELWDTRKNQAIGLVDRFSAGDPRLAKLRRKPTVPQAPIRVRALPPEPGEAPPLAVRPGSLYDYELAHQTAQTPLPSRLNLAPEPAATATDPALRLSELQGIAVQTRGSRERVAAVERELTDYRSSYRTYWQLVEDGNIVSAKIMQQVDTLKKKLSWLAKVERNAELERQTELWKTVLVTTKIIVWDLFKSRHVVPEIFRTLQAAGEDKELHEISETYLKQTWGTERNHILKAWKVYGRAKEFGTLVKNAAAIESDFELMSQKTVNILGQAPTAEAFHDFEAIWGAHEGSGKNSLHAAFQAMGTPGEVAEVWDRFLTREPE</sequence>
<reference evidence="2 3" key="1">
    <citation type="submission" date="2020-12" db="EMBL/GenBank/DDBJ databases">
        <title>Geomonas sp. Red421, isolated from paddy soil.</title>
        <authorList>
            <person name="Xu Z."/>
            <person name="Zhang Z."/>
            <person name="Masuda Y."/>
            <person name="Itoh H."/>
            <person name="Senoo K."/>
        </authorList>
    </citation>
    <scope>NUCLEOTIDE SEQUENCE [LARGE SCALE GENOMIC DNA]</scope>
    <source>
        <strain evidence="2 3">Red421</strain>
    </source>
</reference>
<dbReference type="RefSeq" id="WP_199390804.1">
    <property type="nucleotide sequence ID" value="NZ_JAEMHL010000014.1"/>
</dbReference>
<dbReference type="EMBL" id="JAEMHL010000014">
    <property type="protein sequence ID" value="MBJ6752396.1"/>
    <property type="molecule type" value="Genomic_DNA"/>
</dbReference>
<comment type="caution">
    <text evidence="2">The sequence shown here is derived from an EMBL/GenBank/DDBJ whole genome shotgun (WGS) entry which is preliminary data.</text>
</comment>